<dbReference type="InterPro" id="IPR003692">
    <property type="entry name" value="Hydantoinase_B"/>
</dbReference>
<dbReference type="Pfam" id="PF02538">
    <property type="entry name" value="Hydantoinase_B"/>
    <property type="match status" value="1"/>
</dbReference>
<dbReference type="GO" id="GO:0006749">
    <property type="term" value="P:glutathione metabolic process"/>
    <property type="evidence" value="ECO:0007669"/>
    <property type="project" value="TreeGrafter"/>
</dbReference>
<evidence type="ECO:0000313" key="3">
    <source>
        <dbReference type="Proteomes" id="UP001156140"/>
    </source>
</evidence>
<organism evidence="2 3">
    <name type="scientific">Paradevosia shaoguanensis</name>
    <dbReference type="NCBI Taxonomy" id="1335043"/>
    <lineage>
        <taxon>Bacteria</taxon>
        <taxon>Pseudomonadati</taxon>
        <taxon>Pseudomonadota</taxon>
        <taxon>Alphaproteobacteria</taxon>
        <taxon>Hyphomicrobiales</taxon>
        <taxon>Devosiaceae</taxon>
        <taxon>Paradevosia</taxon>
    </lineage>
</organism>
<dbReference type="GO" id="GO:0017168">
    <property type="term" value="F:5-oxoprolinase (ATP-hydrolyzing) activity"/>
    <property type="evidence" value="ECO:0007669"/>
    <property type="project" value="TreeGrafter"/>
</dbReference>
<dbReference type="GO" id="GO:0005829">
    <property type="term" value="C:cytosol"/>
    <property type="evidence" value="ECO:0007669"/>
    <property type="project" value="TreeGrafter"/>
</dbReference>
<reference evidence="2" key="1">
    <citation type="submission" date="2022-03" db="EMBL/GenBank/DDBJ databases">
        <title>The complete genome sequence of a Methyloterrigena soli.</title>
        <authorList>
            <person name="Zi Z."/>
        </authorList>
    </citation>
    <scope>NUCLEOTIDE SEQUENCE</scope>
    <source>
        <strain evidence="2">M48</strain>
    </source>
</reference>
<comment type="caution">
    <text evidence="2">The sequence shown here is derived from an EMBL/GenBank/DDBJ whole genome shotgun (WGS) entry which is preliminary data.</text>
</comment>
<dbReference type="PANTHER" id="PTHR11365">
    <property type="entry name" value="5-OXOPROLINASE RELATED"/>
    <property type="match status" value="1"/>
</dbReference>
<dbReference type="PANTHER" id="PTHR11365:SF23">
    <property type="entry name" value="HYPOTHETICAL 5-OXOPROLINASE (EUROFUNG)-RELATED"/>
    <property type="match status" value="1"/>
</dbReference>
<dbReference type="RefSeq" id="WP_203064786.1">
    <property type="nucleotide sequence ID" value="NZ_CP068983.1"/>
</dbReference>
<dbReference type="InterPro" id="IPR045079">
    <property type="entry name" value="Oxoprolinase-like"/>
</dbReference>
<evidence type="ECO:0000259" key="1">
    <source>
        <dbReference type="Pfam" id="PF02538"/>
    </source>
</evidence>
<protein>
    <submittedName>
        <fullName evidence="2">Hydantoinase B/oxoprolinase family protein</fullName>
    </submittedName>
</protein>
<proteinExistence type="predicted"/>
<sequence>MKRREPVIHQAGVPSKGLVTNSDPITTEVVRHALNSAANQMKRALIRTAFSPIIYEVLDFAVAIYDRELRMLAQAPSLPIFMGTLNFAVAEAVKNVGGEGKLFDGDVLMYNWAYGTGSHPQDMVIVMPVFFKEELIGYTAIKGHWLDIAAKDPYCTDTTDVFQEGTVFPGVKIYKKGELNDDIYRMVLGNSRVPKAVSGDLDAQVTGCRVGAKSFLEVVERFGLDTYRDAVEQMFDHGETIIRSFFEKIPDGRYVGHGEMDDNGVTTDKIPFEIAVEVKGSNVRIDFSNVPDEQGGPVNSPLPSTISASRVAITMLAGYGESPHEGHFRPIEVVTRPGSMFDPLPPAPCFLYGWPALQAIEVIYNAIAKALPASVPASSGGCICSVVWWGTREATGEAWADGAPHPVGQGAWDGGDGGTMLHIAESATRFTPVEVWEARNPWIVDRLALAQNSGGPGKYRGGAGIDLHFRMTEDTYITTVCDRSKNNPWGLQDGGEARPNNAVVRLPDGSVHNVPKTTRFLVPKGGVLELHTGGGGGYGSPSERSIESVKADLAEGYISEDFAREHYPHAFQ</sequence>
<dbReference type="AlphaFoldDB" id="A0AA41QLI8"/>
<gene>
    <name evidence="2" type="ORF">ML536_07715</name>
</gene>
<dbReference type="Proteomes" id="UP001156140">
    <property type="component" value="Unassembled WGS sequence"/>
</dbReference>
<accession>A0AA41QLI8</accession>
<evidence type="ECO:0000313" key="2">
    <source>
        <dbReference type="EMBL" id="MCI0126710.1"/>
    </source>
</evidence>
<name>A0AA41QLI8_9HYPH</name>
<dbReference type="EMBL" id="JALAZD010000001">
    <property type="protein sequence ID" value="MCI0126710.1"/>
    <property type="molecule type" value="Genomic_DNA"/>
</dbReference>
<feature type="domain" description="Hydantoinase B/oxoprolinase" evidence="1">
    <location>
        <begin position="23"/>
        <end position="541"/>
    </location>
</feature>
<keyword evidence="3" id="KW-1185">Reference proteome</keyword>